<dbReference type="Proteomes" id="UP000030651">
    <property type="component" value="Unassembled WGS sequence"/>
</dbReference>
<dbReference type="EMBL" id="KI912109">
    <property type="protein sequence ID" value="ETS87389.1"/>
    <property type="molecule type" value="Genomic_DNA"/>
</dbReference>
<dbReference type="GeneID" id="19266230"/>
<sequence>MSSSSTPEAWPSQHQCGSVTLDMDHFIEAPYDSDSIEQVSIYDQHRLRLAERRKPDRLVPREKGTKAGRSELEKLHYGSP</sequence>
<reference evidence="3" key="1">
    <citation type="journal article" date="2015" name="BMC Genomics">
        <title>Genomic and transcriptomic analysis of the endophytic fungus Pestalotiopsis fici reveals its lifestyle and high potential for synthesis of natural products.</title>
        <authorList>
            <person name="Wang X."/>
            <person name="Zhang X."/>
            <person name="Liu L."/>
            <person name="Xiang M."/>
            <person name="Wang W."/>
            <person name="Sun X."/>
            <person name="Che Y."/>
            <person name="Guo L."/>
            <person name="Liu G."/>
            <person name="Guo L."/>
            <person name="Wang C."/>
            <person name="Yin W.B."/>
            <person name="Stadler M."/>
            <person name="Zhang X."/>
            <person name="Liu X."/>
        </authorList>
    </citation>
    <scope>NUCLEOTIDE SEQUENCE [LARGE SCALE GENOMIC DNA]</scope>
    <source>
        <strain evidence="3">W106-1 / CGMCC3.15140</strain>
    </source>
</reference>
<evidence type="ECO:0000256" key="1">
    <source>
        <dbReference type="SAM" id="MobiDB-lite"/>
    </source>
</evidence>
<evidence type="ECO:0000313" key="3">
    <source>
        <dbReference type="Proteomes" id="UP000030651"/>
    </source>
</evidence>
<dbReference type="HOGENOM" id="CLU_2590528_0_0_1"/>
<dbReference type="AlphaFoldDB" id="W3XN26"/>
<evidence type="ECO:0000313" key="2">
    <source>
        <dbReference type="EMBL" id="ETS87389.1"/>
    </source>
</evidence>
<dbReference type="RefSeq" id="XP_007827989.1">
    <property type="nucleotide sequence ID" value="XM_007829798.1"/>
</dbReference>
<name>W3XN26_PESFW</name>
<organism evidence="2 3">
    <name type="scientific">Pestalotiopsis fici (strain W106-1 / CGMCC3.15140)</name>
    <dbReference type="NCBI Taxonomy" id="1229662"/>
    <lineage>
        <taxon>Eukaryota</taxon>
        <taxon>Fungi</taxon>
        <taxon>Dikarya</taxon>
        <taxon>Ascomycota</taxon>
        <taxon>Pezizomycotina</taxon>
        <taxon>Sordariomycetes</taxon>
        <taxon>Xylariomycetidae</taxon>
        <taxon>Amphisphaeriales</taxon>
        <taxon>Sporocadaceae</taxon>
        <taxon>Pestalotiopsis</taxon>
    </lineage>
</organism>
<feature type="region of interest" description="Disordered" evidence="1">
    <location>
        <begin position="53"/>
        <end position="80"/>
    </location>
</feature>
<dbReference type="KEGG" id="pfy:PFICI_01217"/>
<dbReference type="InParanoid" id="W3XN26"/>
<accession>W3XN26</accession>
<proteinExistence type="predicted"/>
<gene>
    <name evidence="2" type="ORF">PFICI_01217</name>
</gene>
<keyword evidence="3" id="KW-1185">Reference proteome</keyword>
<protein>
    <submittedName>
        <fullName evidence="2">Uncharacterized protein</fullName>
    </submittedName>
</protein>
<dbReference type="OrthoDB" id="10483497at2759"/>